<dbReference type="WBParaSite" id="PSAMB.scaffold1666size28920.g14286.t1">
    <property type="protein sequence ID" value="PSAMB.scaffold1666size28920.g14286.t1"/>
    <property type="gene ID" value="PSAMB.scaffold1666size28920.g14286"/>
</dbReference>
<dbReference type="GO" id="GO:0003677">
    <property type="term" value="F:DNA binding"/>
    <property type="evidence" value="ECO:0007669"/>
    <property type="project" value="InterPro"/>
</dbReference>
<protein>
    <recommendedName>
        <fullName evidence="7">Replication factor C subunit 3</fullName>
    </recommendedName>
    <alternativeName>
        <fullName evidence="9">Activator 1 38 kDa subunit</fullName>
    </alternativeName>
    <alternativeName>
        <fullName evidence="10">Activator 1 subunit 3</fullName>
    </alternativeName>
    <alternativeName>
        <fullName evidence="8">Replication factor C 38 kDa subunit</fullName>
    </alternativeName>
</protein>
<dbReference type="InterPro" id="IPR027417">
    <property type="entry name" value="P-loop_NTPase"/>
</dbReference>
<dbReference type="InterPro" id="IPR008921">
    <property type="entry name" value="DNA_pol3_clamp-load_cplx_C"/>
</dbReference>
<dbReference type="CDD" id="cd00009">
    <property type="entry name" value="AAA"/>
    <property type="match status" value="1"/>
</dbReference>
<dbReference type="GO" id="GO:0005663">
    <property type="term" value="C:DNA replication factor C complex"/>
    <property type="evidence" value="ECO:0007669"/>
    <property type="project" value="TreeGrafter"/>
</dbReference>
<reference evidence="13" key="1">
    <citation type="submission" date="2022-11" db="UniProtKB">
        <authorList>
            <consortium name="WormBaseParasite"/>
        </authorList>
    </citation>
    <scope>IDENTIFICATION</scope>
</reference>
<evidence type="ECO:0000256" key="7">
    <source>
        <dbReference type="ARBA" id="ARBA00070184"/>
    </source>
</evidence>
<proteinExistence type="inferred from homology"/>
<dbReference type="FunFam" id="1.20.272.10:FF:000002">
    <property type="entry name" value="Replication factor C subunit 3"/>
    <property type="match status" value="1"/>
</dbReference>
<evidence type="ECO:0000256" key="3">
    <source>
        <dbReference type="ARBA" id="ARBA00022705"/>
    </source>
</evidence>
<organism evidence="12 13">
    <name type="scientific">Plectus sambesii</name>
    <dbReference type="NCBI Taxonomy" id="2011161"/>
    <lineage>
        <taxon>Eukaryota</taxon>
        <taxon>Metazoa</taxon>
        <taxon>Ecdysozoa</taxon>
        <taxon>Nematoda</taxon>
        <taxon>Chromadorea</taxon>
        <taxon>Plectida</taxon>
        <taxon>Plectina</taxon>
        <taxon>Plectoidea</taxon>
        <taxon>Plectidae</taxon>
        <taxon>Plectus</taxon>
    </lineage>
</organism>
<evidence type="ECO:0000256" key="2">
    <source>
        <dbReference type="ARBA" id="ARBA00005378"/>
    </source>
</evidence>
<dbReference type="SUPFAM" id="SSF52540">
    <property type="entry name" value="P-loop containing nucleoside triphosphate hydrolases"/>
    <property type="match status" value="1"/>
</dbReference>
<name>A0A914V8P5_9BILA</name>
<dbReference type="FunFam" id="3.40.50.300:FF:000136">
    <property type="entry name" value="Replication factor C subunit 5"/>
    <property type="match status" value="1"/>
</dbReference>
<dbReference type="Pfam" id="PF22534">
    <property type="entry name" value="RFC_C"/>
    <property type="match status" value="1"/>
</dbReference>
<dbReference type="SMART" id="SM00382">
    <property type="entry name" value="AAA"/>
    <property type="match status" value="1"/>
</dbReference>
<evidence type="ECO:0000259" key="11">
    <source>
        <dbReference type="SMART" id="SM00382"/>
    </source>
</evidence>
<feature type="domain" description="AAA+ ATPase" evidence="11">
    <location>
        <begin position="34"/>
        <end position="189"/>
    </location>
</feature>
<dbReference type="InterPro" id="IPR050238">
    <property type="entry name" value="DNA_Rep/Repair_Clamp_Loader"/>
</dbReference>
<dbReference type="InterPro" id="IPR003593">
    <property type="entry name" value="AAA+_ATPase"/>
</dbReference>
<evidence type="ECO:0000313" key="13">
    <source>
        <dbReference type="WBParaSite" id="PSAMB.scaffold1666size28920.g14286.t1"/>
    </source>
</evidence>
<evidence type="ECO:0000256" key="4">
    <source>
        <dbReference type="ARBA" id="ARBA00023242"/>
    </source>
</evidence>
<evidence type="ECO:0000256" key="9">
    <source>
        <dbReference type="ARBA" id="ARBA00079394"/>
    </source>
</evidence>
<evidence type="ECO:0000256" key="1">
    <source>
        <dbReference type="ARBA" id="ARBA00004123"/>
    </source>
</evidence>
<dbReference type="GO" id="GO:0005634">
    <property type="term" value="C:nucleus"/>
    <property type="evidence" value="ECO:0007669"/>
    <property type="project" value="UniProtKB-SubCell"/>
</dbReference>
<evidence type="ECO:0000256" key="6">
    <source>
        <dbReference type="ARBA" id="ARBA00062267"/>
    </source>
</evidence>
<dbReference type="FunFam" id="1.10.8.60:FF:000030">
    <property type="entry name" value="replication factor C subunit 3"/>
    <property type="match status" value="1"/>
</dbReference>
<comment type="function">
    <text evidence="5">Subunit of the replication factor C (RFC) complex which acts during elongation of primed DNA templates by DNA polymerases delta and epsilon, and is necessary for ATP-dependent loading of proliferating cell nuclear antigen (PCNA) onto primed DNA.</text>
</comment>
<dbReference type="Proteomes" id="UP000887566">
    <property type="component" value="Unplaced"/>
</dbReference>
<dbReference type="Gene3D" id="3.40.50.300">
    <property type="entry name" value="P-loop containing nucleotide triphosphate hydrolases"/>
    <property type="match status" value="1"/>
</dbReference>
<dbReference type="Gene3D" id="1.10.8.60">
    <property type="match status" value="1"/>
</dbReference>
<evidence type="ECO:0000256" key="10">
    <source>
        <dbReference type="ARBA" id="ARBA00080379"/>
    </source>
</evidence>
<dbReference type="PANTHER" id="PTHR11669:SF1">
    <property type="entry name" value="REPLICATION FACTOR C SUBUNIT 3"/>
    <property type="match status" value="1"/>
</dbReference>
<evidence type="ECO:0000256" key="5">
    <source>
        <dbReference type="ARBA" id="ARBA00058626"/>
    </source>
</evidence>
<dbReference type="Gene3D" id="1.20.272.10">
    <property type="match status" value="1"/>
</dbReference>
<comment type="subcellular location">
    <subcellularLocation>
        <location evidence="1">Nucleus</location>
    </subcellularLocation>
</comment>
<dbReference type="Pfam" id="PF21960">
    <property type="entry name" value="RCF1-5-like_lid"/>
    <property type="match status" value="1"/>
</dbReference>
<keyword evidence="12" id="KW-1185">Reference proteome</keyword>
<dbReference type="GO" id="GO:0006281">
    <property type="term" value="P:DNA repair"/>
    <property type="evidence" value="ECO:0007669"/>
    <property type="project" value="UniProtKB-ARBA"/>
</dbReference>
<sequence>MALWVDKYRPNQLSKLDYHKEQAEQLQRIVASGDFPHLLVYGPPGAGKKTRVQCILRELYGAGAERLKIEHKTFQTPSNKRIELSTVASNYHIEINPGDVGIYDRIVVQEIVKSMAQTQQVYDSGSNRDFKVVVLTEVDRLTKEAQHALRRTMEKYTQTCRLILCCNSTSKVIGPLRSRCLAIRVPAPSDQEVVDVLNQVCRKEHVVLPPALATNIAKKSFGNLRRALLMIEACRVQQHPLKDDQQVVEPEWELYIRETAQLIIREQSPENLLKVRERLYELLTRCIPPSIIFEKLLKELLISCDSMIKAAVVASAAEFEHRLNRGSKHIFHLEAFIASFMAIYKRHLEETLMAL</sequence>
<keyword evidence="4" id="KW-0539">Nucleus</keyword>
<dbReference type="SUPFAM" id="SSF48019">
    <property type="entry name" value="post-AAA+ oligomerization domain-like"/>
    <property type="match status" value="1"/>
</dbReference>
<accession>A0A914V8P5</accession>
<dbReference type="GO" id="GO:0003689">
    <property type="term" value="F:DNA clamp loader activity"/>
    <property type="evidence" value="ECO:0007669"/>
    <property type="project" value="TreeGrafter"/>
</dbReference>
<dbReference type="PANTHER" id="PTHR11669">
    <property type="entry name" value="REPLICATION FACTOR C / DNA POLYMERASE III GAMMA-TAU SUBUNIT"/>
    <property type="match status" value="1"/>
</dbReference>
<evidence type="ECO:0000256" key="8">
    <source>
        <dbReference type="ARBA" id="ARBA00076818"/>
    </source>
</evidence>
<dbReference type="GO" id="GO:0006271">
    <property type="term" value="P:DNA strand elongation involved in DNA replication"/>
    <property type="evidence" value="ECO:0007669"/>
    <property type="project" value="UniProtKB-ARBA"/>
</dbReference>
<keyword evidence="3" id="KW-0235">DNA replication</keyword>
<dbReference type="Pfam" id="PF13177">
    <property type="entry name" value="DNA_pol3_delta2"/>
    <property type="match status" value="1"/>
</dbReference>
<comment type="subunit">
    <text evidence="6">Subunit of the RFC complex, an heteropentameric complex consisting of a large subunit RFC1 and four small subunits RFC2, RFC3, RFC4 and RFC5; the RFC complex interacts with PCNA. Forms an heterotetrameric complex with RFC2, RFC4 and RFC5; this complex has ATPase activity but is not stimulated by PCNA. The heterotetramer of subunits RFC2, RFC3, RFC4 and RFC5 interacts with RAD17. Interacts with CNTD1; this interaction facilitates crossover formation.</text>
</comment>
<evidence type="ECO:0000313" key="12">
    <source>
        <dbReference type="Proteomes" id="UP000887566"/>
    </source>
</evidence>
<dbReference type="AlphaFoldDB" id="A0A914V8P5"/>
<comment type="similarity">
    <text evidence="2">Belongs to the activator 1 small subunits family.</text>
</comment>